<evidence type="ECO:0000313" key="2">
    <source>
        <dbReference type="Proteomes" id="UP000655225"/>
    </source>
</evidence>
<accession>A0A834Y9G5</accession>
<name>A0A834Y9G5_TETSI</name>
<evidence type="ECO:0000313" key="1">
    <source>
        <dbReference type="EMBL" id="KAF8377118.1"/>
    </source>
</evidence>
<dbReference type="AlphaFoldDB" id="A0A834Y9G5"/>
<reference evidence="1 2" key="1">
    <citation type="submission" date="2020-04" db="EMBL/GenBank/DDBJ databases">
        <title>Plant Genome Project.</title>
        <authorList>
            <person name="Zhang R.-G."/>
        </authorList>
    </citation>
    <scope>NUCLEOTIDE SEQUENCE [LARGE SCALE GENOMIC DNA]</scope>
    <source>
        <strain evidence="1">YNK0</strain>
        <tissue evidence="1">Leaf</tissue>
    </source>
</reference>
<dbReference type="InterPro" id="IPR011032">
    <property type="entry name" value="GroES-like_sf"/>
</dbReference>
<dbReference type="EMBL" id="JABCRI010000024">
    <property type="protein sequence ID" value="KAF8377118.1"/>
    <property type="molecule type" value="Genomic_DNA"/>
</dbReference>
<gene>
    <name evidence="1" type="ORF">HHK36_030491</name>
</gene>
<organism evidence="1 2">
    <name type="scientific">Tetracentron sinense</name>
    <name type="common">Spur-leaf</name>
    <dbReference type="NCBI Taxonomy" id="13715"/>
    <lineage>
        <taxon>Eukaryota</taxon>
        <taxon>Viridiplantae</taxon>
        <taxon>Streptophyta</taxon>
        <taxon>Embryophyta</taxon>
        <taxon>Tracheophyta</taxon>
        <taxon>Spermatophyta</taxon>
        <taxon>Magnoliopsida</taxon>
        <taxon>Trochodendrales</taxon>
        <taxon>Trochodendraceae</taxon>
        <taxon>Tetracentron</taxon>
    </lineage>
</organism>
<dbReference type="Proteomes" id="UP000655225">
    <property type="component" value="Unassembled WGS sequence"/>
</dbReference>
<proteinExistence type="predicted"/>
<sequence>MYVDCSRGGMGGREATVIEVEVASPQAMELGLKILYISLCHTDVFFWEAKFYTETKLASLVMKQEEKSTLLSIHMVSALLGKKEEKAHSALGILTTVEFIRVFLLGDEVAKGSTLPLSSAFSTLPAVEGTPKEVIHWPLQSHLGMNSNDCTSKSYLNF</sequence>
<keyword evidence="2" id="KW-1185">Reference proteome</keyword>
<comment type="caution">
    <text evidence="1">The sequence shown here is derived from an EMBL/GenBank/DDBJ whole genome shotgun (WGS) entry which is preliminary data.</text>
</comment>
<dbReference type="SUPFAM" id="SSF50129">
    <property type="entry name" value="GroES-like"/>
    <property type="match status" value="1"/>
</dbReference>
<protein>
    <submittedName>
        <fullName evidence="1">Uncharacterized protein</fullName>
    </submittedName>
</protein>